<dbReference type="UniPathway" id="UPA00665"/>
<sequence>MAKQGFAYSIALAIFAVDQLTKWIVTGPLRLQDIGQIELLPIFNLTWVENYGISLGLLNATTQTGRWLLVAMTAAIAIGVGWWIRKEEKRGDQLALALVLGGALGNIVDRVRHGYVVDFADLHFGAFRPFLVFNVADAAISIGVVILLLRAFFVRDPAPEGTNEHA</sequence>
<dbReference type="GO" id="GO:0005886">
    <property type="term" value="C:plasma membrane"/>
    <property type="evidence" value="ECO:0007669"/>
    <property type="project" value="UniProtKB-SubCell"/>
</dbReference>
<keyword evidence="2 9" id="KW-1003">Cell membrane</keyword>
<evidence type="ECO:0000313" key="12">
    <source>
        <dbReference type="EMBL" id="QDP19188.1"/>
    </source>
</evidence>
<name>A0A516IQJ8_9SPHN</name>
<feature type="active site" evidence="9">
    <location>
        <position position="118"/>
    </location>
</feature>
<evidence type="ECO:0000256" key="5">
    <source>
        <dbReference type="ARBA" id="ARBA00022750"/>
    </source>
</evidence>
<proteinExistence type="inferred from homology"/>
<comment type="catalytic activity">
    <reaction evidence="9 10">
        <text>Release of signal peptides from bacterial membrane prolipoproteins. Hydrolyzes -Xaa-Yaa-Zaa-|-(S,diacylglyceryl)Cys-, in which Xaa is hydrophobic (preferably Leu), and Yaa (Ala or Ser) and Zaa (Gly or Ala) have small, neutral side chains.</text>
        <dbReference type="EC" id="3.4.23.36"/>
    </reaction>
</comment>
<gene>
    <name evidence="9 12" type="primary">lspA</name>
    <name evidence="12" type="ORF">FMM02_03945</name>
</gene>
<evidence type="ECO:0000256" key="6">
    <source>
        <dbReference type="ARBA" id="ARBA00022801"/>
    </source>
</evidence>
<keyword evidence="3 9" id="KW-0645">Protease</keyword>
<dbReference type="KEGG" id="sxa:FMM02_03945"/>
<comment type="caution">
    <text evidence="9">Lacks conserved residue(s) required for the propagation of feature annotation.</text>
</comment>
<evidence type="ECO:0000256" key="8">
    <source>
        <dbReference type="ARBA" id="ARBA00023136"/>
    </source>
</evidence>
<evidence type="ECO:0000256" key="3">
    <source>
        <dbReference type="ARBA" id="ARBA00022670"/>
    </source>
</evidence>
<evidence type="ECO:0000256" key="11">
    <source>
        <dbReference type="RuleBase" id="RU004181"/>
    </source>
</evidence>
<evidence type="ECO:0000313" key="13">
    <source>
        <dbReference type="Proteomes" id="UP000321857"/>
    </source>
</evidence>
<keyword evidence="8 9" id="KW-0472">Membrane</keyword>
<dbReference type="AlphaFoldDB" id="A0A516IQJ8"/>
<dbReference type="OrthoDB" id="9810259at2"/>
<dbReference type="HAMAP" id="MF_00161">
    <property type="entry name" value="LspA"/>
    <property type="match status" value="1"/>
</dbReference>
<protein>
    <recommendedName>
        <fullName evidence="9">Lipoprotein signal peptidase</fullName>
        <ecNumber evidence="9">3.4.23.36</ecNumber>
    </recommendedName>
    <alternativeName>
        <fullName evidence="9">Prolipoprotein signal peptidase</fullName>
    </alternativeName>
    <alternativeName>
        <fullName evidence="9">Signal peptidase II</fullName>
        <shortName evidence="9">SPase II</shortName>
    </alternativeName>
</protein>
<dbReference type="EC" id="3.4.23.36" evidence="9"/>
<comment type="function">
    <text evidence="9 10">This protein specifically catalyzes the removal of signal peptides from prolipoproteins.</text>
</comment>
<dbReference type="GO" id="GO:0004190">
    <property type="term" value="F:aspartic-type endopeptidase activity"/>
    <property type="evidence" value="ECO:0007669"/>
    <property type="project" value="UniProtKB-UniRule"/>
</dbReference>
<evidence type="ECO:0000256" key="1">
    <source>
        <dbReference type="ARBA" id="ARBA00006139"/>
    </source>
</evidence>
<feature type="transmembrane region" description="Helical" evidence="9">
    <location>
        <begin position="64"/>
        <end position="84"/>
    </location>
</feature>
<keyword evidence="5 9" id="KW-0064">Aspartyl protease</keyword>
<dbReference type="PANTHER" id="PTHR33695">
    <property type="entry name" value="LIPOPROTEIN SIGNAL PEPTIDASE"/>
    <property type="match status" value="1"/>
</dbReference>
<keyword evidence="7 9" id="KW-1133">Transmembrane helix</keyword>
<dbReference type="RefSeq" id="WP_147493642.1">
    <property type="nucleotide sequence ID" value="NZ_CP041659.1"/>
</dbReference>
<dbReference type="PRINTS" id="PR00781">
    <property type="entry name" value="LIPOSIGPTASE"/>
</dbReference>
<keyword evidence="4 9" id="KW-0812">Transmembrane</keyword>
<dbReference type="GO" id="GO:0006508">
    <property type="term" value="P:proteolysis"/>
    <property type="evidence" value="ECO:0007669"/>
    <property type="project" value="UniProtKB-KW"/>
</dbReference>
<dbReference type="EMBL" id="CP041659">
    <property type="protein sequence ID" value="QDP19188.1"/>
    <property type="molecule type" value="Genomic_DNA"/>
</dbReference>
<evidence type="ECO:0000256" key="9">
    <source>
        <dbReference type="HAMAP-Rule" id="MF_00161"/>
    </source>
</evidence>
<dbReference type="Pfam" id="PF01252">
    <property type="entry name" value="Peptidase_A8"/>
    <property type="match status" value="1"/>
</dbReference>
<organism evidence="12 13">
    <name type="scientific">Sphingomonas xanthus</name>
    <dbReference type="NCBI Taxonomy" id="2594473"/>
    <lineage>
        <taxon>Bacteria</taxon>
        <taxon>Pseudomonadati</taxon>
        <taxon>Pseudomonadota</taxon>
        <taxon>Alphaproteobacteria</taxon>
        <taxon>Sphingomonadales</taxon>
        <taxon>Sphingomonadaceae</taxon>
        <taxon>Sphingomonas</taxon>
    </lineage>
</organism>
<keyword evidence="13" id="KW-1185">Reference proteome</keyword>
<feature type="transmembrane region" description="Helical" evidence="9">
    <location>
        <begin position="128"/>
        <end position="149"/>
    </location>
</feature>
<evidence type="ECO:0000256" key="2">
    <source>
        <dbReference type="ARBA" id="ARBA00022475"/>
    </source>
</evidence>
<dbReference type="PROSITE" id="PS00855">
    <property type="entry name" value="SPASE_II"/>
    <property type="match status" value="1"/>
</dbReference>
<keyword evidence="6 9" id="KW-0378">Hydrolase</keyword>
<feature type="transmembrane region" description="Helical" evidence="9">
    <location>
        <begin position="6"/>
        <end position="25"/>
    </location>
</feature>
<comment type="similarity">
    <text evidence="1 9 11">Belongs to the peptidase A8 family.</text>
</comment>
<evidence type="ECO:0000256" key="10">
    <source>
        <dbReference type="RuleBase" id="RU000594"/>
    </source>
</evidence>
<reference evidence="12 13" key="1">
    <citation type="submission" date="2019-07" db="EMBL/GenBank/DDBJ databases">
        <title>Sphingomonas AE3 Genome sequencing and assembly.</title>
        <authorList>
            <person name="Kim H."/>
        </authorList>
    </citation>
    <scope>NUCLEOTIDE SEQUENCE [LARGE SCALE GENOMIC DNA]</scope>
    <source>
        <strain evidence="12 13">AE3</strain>
    </source>
</reference>
<evidence type="ECO:0000256" key="4">
    <source>
        <dbReference type="ARBA" id="ARBA00022692"/>
    </source>
</evidence>
<feature type="active site" evidence="9">
    <location>
        <position position="137"/>
    </location>
</feature>
<dbReference type="InterPro" id="IPR001872">
    <property type="entry name" value="Peptidase_A8"/>
</dbReference>
<dbReference type="PANTHER" id="PTHR33695:SF1">
    <property type="entry name" value="LIPOPROTEIN SIGNAL PEPTIDASE"/>
    <property type="match status" value="1"/>
</dbReference>
<comment type="subcellular location">
    <subcellularLocation>
        <location evidence="9">Cell membrane</location>
        <topology evidence="9">Multi-pass membrane protein</topology>
    </subcellularLocation>
</comment>
<dbReference type="NCBIfam" id="TIGR00077">
    <property type="entry name" value="lspA"/>
    <property type="match status" value="1"/>
</dbReference>
<dbReference type="Proteomes" id="UP000321857">
    <property type="component" value="Chromosome"/>
</dbReference>
<evidence type="ECO:0000256" key="7">
    <source>
        <dbReference type="ARBA" id="ARBA00022989"/>
    </source>
</evidence>
<comment type="pathway">
    <text evidence="9">Protein modification; lipoprotein biosynthesis (signal peptide cleavage).</text>
</comment>
<accession>A0A516IQJ8</accession>